<gene>
    <name evidence="2" type="ORF">WKR92_11650</name>
</gene>
<evidence type="ECO:0000313" key="2">
    <source>
        <dbReference type="EMBL" id="MFB5946487.1"/>
    </source>
</evidence>
<sequence length="65" mass="7656">MPSSVIDTISYDQSNAILKIRFQSGSVYEYMDVKKETYDAMRAAFSKGTFFNRHIKDKYEFSRIE</sequence>
<feature type="domain" description="KTSC" evidence="1">
    <location>
        <begin position="3"/>
        <end position="59"/>
    </location>
</feature>
<dbReference type="Proteomes" id="UP001580928">
    <property type="component" value="Unassembled WGS sequence"/>
</dbReference>
<organism evidence="2 3">
    <name type="scientific">Albibacterium profundi</name>
    <dbReference type="NCBI Taxonomy" id="3134906"/>
    <lineage>
        <taxon>Bacteria</taxon>
        <taxon>Pseudomonadati</taxon>
        <taxon>Bacteroidota</taxon>
        <taxon>Sphingobacteriia</taxon>
        <taxon>Sphingobacteriales</taxon>
        <taxon>Sphingobacteriaceae</taxon>
        <taxon>Albibacterium</taxon>
    </lineage>
</organism>
<evidence type="ECO:0000259" key="1">
    <source>
        <dbReference type="Pfam" id="PF13619"/>
    </source>
</evidence>
<keyword evidence="3" id="KW-1185">Reference proteome</keyword>
<dbReference type="RefSeq" id="WP_375558016.1">
    <property type="nucleotide sequence ID" value="NZ_JBBVGT010000003.1"/>
</dbReference>
<name>A0ABV5CG03_9SPHI</name>
<dbReference type="Pfam" id="PF13619">
    <property type="entry name" value="KTSC"/>
    <property type="match status" value="1"/>
</dbReference>
<dbReference type="InterPro" id="IPR025309">
    <property type="entry name" value="KTSC_dom"/>
</dbReference>
<accession>A0ABV5CG03</accession>
<reference evidence="2 3" key="1">
    <citation type="submission" date="2024-04" db="EMBL/GenBank/DDBJ databases">
        <title>Albibacterium profundi sp. nov., isolated from sediment of the Challenger Deep of Mariana Trench.</title>
        <authorList>
            <person name="Wang Y."/>
        </authorList>
    </citation>
    <scope>NUCLEOTIDE SEQUENCE [LARGE SCALE GENOMIC DNA]</scope>
    <source>
        <strain evidence="2 3">RHL897</strain>
    </source>
</reference>
<comment type="caution">
    <text evidence="2">The sequence shown here is derived from an EMBL/GenBank/DDBJ whole genome shotgun (WGS) entry which is preliminary data.</text>
</comment>
<evidence type="ECO:0000313" key="3">
    <source>
        <dbReference type="Proteomes" id="UP001580928"/>
    </source>
</evidence>
<proteinExistence type="predicted"/>
<protein>
    <submittedName>
        <fullName evidence="2">KTSC domain-containing protein</fullName>
    </submittedName>
</protein>
<dbReference type="EMBL" id="JBBVGT010000003">
    <property type="protein sequence ID" value="MFB5946487.1"/>
    <property type="molecule type" value="Genomic_DNA"/>
</dbReference>